<evidence type="ECO:0000313" key="2">
    <source>
        <dbReference type="Proteomes" id="UP000027180"/>
    </source>
</evidence>
<name>A0A060I711_RHIET</name>
<dbReference type="KEGG" id="rei:IE4771_PA00141"/>
<dbReference type="Proteomes" id="UP000027180">
    <property type="component" value="Plasmid pRetIE4771a"/>
</dbReference>
<reference evidence="1 2" key="1">
    <citation type="submission" date="2013-12" db="EMBL/GenBank/DDBJ databases">
        <title>Complete genome sequence of Rhizobium etli bv. mimosae IE4771.</title>
        <authorList>
            <person name="Bustos P."/>
            <person name="Santamaria R.I."/>
            <person name="Lozano L."/>
            <person name="Ormeno-Orrillo E."/>
            <person name="Rogel M.A."/>
            <person name="Romero D."/>
            <person name="Cevallos M.A."/>
            <person name="Martinez-Romero E."/>
            <person name="Gonzalez V."/>
        </authorList>
    </citation>
    <scope>NUCLEOTIDE SEQUENCE [LARGE SCALE GENOMIC DNA]</scope>
    <source>
        <strain evidence="1 2">IE4771</strain>
        <plasmid evidence="2">Plasmid pRetIE4771a</plasmid>
    </source>
</reference>
<dbReference type="AlphaFoldDB" id="A0A060I711"/>
<sequence length="66" mass="7246">MKERNMSEFLKDSIIIPPTSTVERENGECLSEGQSAIDVDALDDAARASVEGQTNAIRVREPRVKA</sequence>
<proteinExistence type="predicted"/>
<gene>
    <name evidence="1" type="ORF">IE4771_PA00141</name>
</gene>
<keyword evidence="1" id="KW-0614">Plasmid</keyword>
<dbReference type="HOGENOM" id="CLU_2828214_0_0_5"/>
<evidence type="ECO:0000313" key="1">
    <source>
        <dbReference type="EMBL" id="AIC29647.1"/>
    </source>
</evidence>
<geneLocation type="plasmid" evidence="1 2">
    <name>pRetIE4771a</name>
</geneLocation>
<protein>
    <submittedName>
        <fullName evidence="1">Uncharacterized protein</fullName>
    </submittedName>
</protein>
<accession>A0A060I711</accession>
<organism evidence="1 2">
    <name type="scientific">Rhizobium etli bv. mimosae str. IE4771</name>
    <dbReference type="NCBI Taxonomy" id="1432050"/>
    <lineage>
        <taxon>Bacteria</taxon>
        <taxon>Pseudomonadati</taxon>
        <taxon>Pseudomonadota</taxon>
        <taxon>Alphaproteobacteria</taxon>
        <taxon>Hyphomicrobiales</taxon>
        <taxon>Rhizobiaceae</taxon>
        <taxon>Rhizobium/Agrobacterium group</taxon>
        <taxon>Rhizobium</taxon>
    </lineage>
</organism>
<dbReference type="EMBL" id="CP006987">
    <property type="protein sequence ID" value="AIC29647.1"/>
    <property type="molecule type" value="Genomic_DNA"/>
</dbReference>